<comment type="similarity">
    <text evidence="1">Belongs to the peptidase S13 family.</text>
</comment>
<keyword evidence="6" id="KW-1185">Reference proteome</keyword>
<keyword evidence="4" id="KW-0732">Signal</keyword>
<dbReference type="GO" id="GO:0009002">
    <property type="term" value="F:serine-type D-Ala-D-Ala carboxypeptidase activity"/>
    <property type="evidence" value="ECO:0007669"/>
    <property type="project" value="UniProtKB-EC"/>
</dbReference>
<comment type="caution">
    <text evidence="5">The sequence shown here is derived from an EMBL/GenBank/DDBJ whole genome shotgun (WGS) entry which is preliminary data.</text>
</comment>
<dbReference type="SUPFAM" id="SSF56601">
    <property type="entry name" value="beta-lactamase/transpeptidase-like"/>
    <property type="match status" value="1"/>
</dbReference>
<dbReference type="EMBL" id="JBDPZD010000007">
    <property type="protein sequence ID" value="MEO3693480.1"/>
    <property type="molecule type" value="Genomic_DNA"/>
</dbReference>
<dbReference type="NCBIfam" id="TIGR00666">
    <property type="entry name" value="PBP4"/>
    <property type="match status" value="1"/>
</dbReference>
<feature type="signal peptide" evidence="4">
    <location>
        <begin position="1"/>
        <end position="30"/>
    </location>
</feature>
<dbReference type="PANTHER" id="PTHR30023:SF0">
    <property type="entry name" value="PENICILLIN-SENSITIVE CARBOXYPEPTIDASE A"/>
    <property type="match status" value="1"/>
</dbReference>
<organism evidence="5 6">
    <name type="scientific">Roseateles paludis</name>
    <dbReference type="NCBI Taxonomy" id="3145238"/>
    <lineage>
        <taxon>Bacteria</taxon>
        <taxon>Pseudomonadati</taxon>
        <taxon>Pseudomonadota</taxon>
        <taxon>Betaproteobacteria</taxon>
        <taxon>Burkholderiales</taxon>
        <taxon>Sphaerotilaceae</taxon>
        <taxon>Roseateles</taxon>
    </lineage>
</organism>
<dbReference type="EC" id="3.4.16.4" evidence="5"/>
<feature type="region of interest" description="Disordered" evidence="3">
    <location>
        <begin position="479"/>
        <end position="502"/>
    </location>
</feature>
<sequence>MKRRSSTPLWRRLRASSGLLLALVGMPATASPGALPPVLLNALRAAQIEPTALGLVVQPLDADSPSWAWQADKPLNPASLVKLITSAAALDTLGPAWQWQTPVWLQGAPDEQGRLDGALTIQGSGDPRLGIEPLNTLLRRLQTQYGLREVRGPLVLDRSAFAPDKRDPADFDGEPWRVGNAQPEALLLQAKSITFNFRPDGKQVRITAEPPFEPPQTLPLASGPCGDWREALKLDWSRGRVRFAGSYPQACGEQAWTLADPDPASYPARLLTQLAREQGLRWGDVREGPAPPEPPTLRIPGPTVAEAVRDMNKHSSNLMAQQLLLSLARAAGVAPVNSDTAAAWLQTWFDTHGGRTGGVQSRLVNGSGLARETRVTAAQLAALLRWGWQQPWMPEWLASLPVAGLDGTLARQPARYGPALGRAHLKTGTLRDATALGGIVHTRDGRRLIVVALVNHPQAGAARPALDALLRWLAQEPEAPATAAAGPPDPPASAPARHSPTR</sequence>
<evidence type="ECO:0000256" key="1">
    <source>
        <dbReference type="ARBA" id="ARBA00006096"/>
    </source>
</evidence>
<keyword evidence="2 5" id="KW-0378">Hydrolase</keyword>
<dbReference type="InterPro" id="IPR000667">
    <property type="entry name" value="Peptidase_S13"/>
</dbReference>
<protein>
    <submittedName>
        <fullName evidence="5">D-alanyl-D-alanine carboxypeptidase/D-alanyl-D-alanine-endopeptidase</fullName>
        <ecNumber evidence="5">3.4.16.4</ecNumber>
    </submittedName>
</protein>
<dbReference type="InterPro" id="IPR012338">
    <property type="entry name" value="Beta-lactam/transpept-like"/>
</dbReference>
<keyword evidence="5" id="KW-0121">Carboxypeptidase</keyword>
<dbReference type="PANTHER" id="PTHR30023">
    <property type="entry name" value="D-ALANYL-D-ALANINE CARBOXYPEPTIDASE"/>
    <property type="match status" value="1"/>
</dbReference>
<dbReference type="Gene3D" id="3.50.80.20">
    <property type="entry name" value="D-Ala-D-Ala carboxypeptidase C, peptidase S13"/>
    <property type="match status" value="1"/>
</dbReference>
<evidence type="ECO:0000256" key="3">
    <source>
        <dbReference type="SAM" id="MobiDB-lite"/>
    </source>
</evidence>
<dbReference type="Proteomes" id="UP001495147">
    <property type="component" value="Unassembled WGS sequence"/>
</dbReference>
<dbReference type="Pfam" id="PF02113">
    <property type="entry name" value="Peptidase_S13"/>
    <property type="match status" value="1"/>
</dbReference>
<name>A0ABV0G709_9BURK</name>
<dbReference type="RefSeq" id="WP_347706295.1">
    <property type="nucleotide sequence ID" value="NZ_JBDPZD010000007.1"/>
</dbReference>
<gene>
    <name evidence="5" type="primary">dacB</name>
    <name evidence="5" type="ORF">ABDJ85_18555</name>
</gene>
<accession>A0ABV0G709</accession>
<evidence type="ECO:0000313" key="5">
    <source>
        <dbReference type="EMBL" id="MEO3693480.1"/>
    </source>
</evidence>
<feature type="chain" id="PRO_5047497012" evidence="4">
    <location>
        <begin position="31"/>
        <end position="502"/>
    </location>
</feature>
<proteinExistence type="inferred from homology"/>
<dbReference type="Gene3D" id="3.40.710.10">
    <property type="entry name" value="DD-peptidase/beta-lactamase superfamily"/>
    <property type="match status" value="2"/>
</dbReference>
<reference evidence="5 6" key="1">
    <citation type="submission" date="2024-05" db="EMBL/GenBank/DDBJ databases">
        <title>Roseateles sp. DJS-2-20 16S ribosomal RNA gene Genome sequencing and assembly.</title>
        <authorList>
            <person name="Woo H."/>
        </authorList>
    </citation>
    <scope>NUCLEOTIDE SEQUENCE [LARGE SCALE GENOMIC DNA]</scope>
    <source>
        <strain evidence="5 6">DJS-2-20</strain>
    </source>
</reference>
<evidence type="ECO:0000256" key="2">
    <source>
        <dbReference type="ARBA" id="ARBA00022801"/>
    </source>
</evidence>
<keyword evidence="5" id="KW-0645">Protease</keyword>
<dbReference type="PRINTS" id="PR00922">
    <property type="entry name" value="DADACBPTASE3"/>
</dbReference>
<evidence type="ECO:0000313" key="6">
    <source>
        <dbReference type="Proteomes" id="UP001495147"/>
    </source>
</evidence>
<evidence type="ECO:0000256" key="4">
    <source>
        <dbReference type="SAM" id="SignalP"/>
    </source>
</evidence>